<reference evidence="4" key="2">
    <citation type="submission" date="2015-01" db="EMBL/GenBank/DDBJ databases">
        <title>Evolutionary Origins and Diversification of the Mycorrhizal Mutualists.</title>
        <authorList>
            <consortium name="DOE Joint Genome Institute"/>
            <consortium name="Mycorrhizal Genomics Consortium"/>
            <person name="Kohler A."/>
            <person name="Kuo A."/>
            <person name="Nagy L.G."/>
            <person name="Floudas D."/>
            <person name="Copeland A."/>
            <person name="Barry K.W."/>
            <person name="Cichocki N."/>
            <person name="Veneault-Fourrey C."/>
            <person name="LaButti K."/>
            <person name="Lindquist E.A."/>
            <person name="Lipzen A."/>
            <person name="Lundell T."/>
            <person name="Morin E."/>
            <person name="Murat C."/>
            <person name="Riley R."/>
            <person name="Ohm R."/>
            <person name="Sun H."/>
            <person name="Tunlid A."/>
            <person name="Henrissat B."/>
            <person name="Grigoriev I.V."/>
            <person name="Hibbett D.S."/>
            <person name="Martin F."/>
        </authorList>
    </citation>
    <scope>NUCLEOTIDE SEQUENCE [LARGE SCALE GENOMIC DNA]</scope>
    <source>
        <strain evidence="4">MUT 4182</strain>
    </source>
</reference>
<feature type="chain" id="PRO_5002180658" description="Carbohydrate esterase family 16 protein" evidence="2">
    <location>
        <begin position="22"/>
        <end position="303"/>
    </location>
</feature>
<keyword evidence="1 2" id="KW-0732">Signal</keyword>
<evidence type="ECO:0000313" key="4">
    <source>
        <dbReference type="Proteomes" id="UP000054248"/>
    </source>
</evidence>
<sequence length="303" mass="32317">MTIAAPIKLTFMLTLAISAAAVPLSLKVPPVELDGHAAKHFARTGQFRRLVVFGDSFSDDGHGSWVVSNHTWPADPAYYHHTLSNGPVWPVILSGALGISNKLTDKAIAGATSDNAVVQGYTGADSNIPVPSALDQISQYISQTPVSYDKCGSLFAIVIGANDVFRNPNISASNFILASYPDFALLPFAQSAPPLYQTALSAYSKALADSLSSLANNPPNGTRIAYIDMYSLFPPILADPERYGFSPGVAGQNCISGVYSSETVPRSVCSDPDKRVFWDIFHPSARTHKLIAAEAVKALAKVF</sequence>
<dbReference type="SUPFAM" id="SSF52266">
    <property type="entry name" value="SGNH hydrolase"/>
    <property type="match status" value="1"/>
</dbReference>
<keyword evidence="4" id="KW-1185">Reference proteome</keyword>
<protein>
    <recommendedName>
        <fullName evidence="5">Carbohydrate esterase family 16 protein</fullName>
    </recommendedName>
</protein>
<gene>
    <name evidence="3" type="ORF">M407DRAFT_24811</name>
</gene>
<dbReference type="AlphaFoldDB" id="A0A0C3Q818"/>
<dbReference type="OrthoDB" id="1600564at2759"/>
<evidence type="ECO:0008006" key="5">
    <source>
        <dbReference type="Google" id="ProtNLM"/>
    </source>
</evidence>
<organism evidence="3 4">
    <name type="scientific">Tulasnella calospora MUT 4182</name>
    <dbReference type="NCBI Taxonomy" id="1051891"/>
    <lineage>
        <taxon>Eukaryota</taxon>
        <taxon>Fungi</taxon>
        <taxon>Dikarya</taxon>
        <taxon>Basidiomycota</taxon>
        <taxon>Agaricomycotina</taxon>
        <taxon>Agaricomycetes</taxon>
        <taxon>Cantharellales</taxon>
        <taxon>Tulasnellaceae</taxon>
        <taxon>Tulasnella</taxon>
    </lineage>
</organism>
<name>A0A0C3Q818_9AGAM</name>
<dbReference type="Proteomes" id="UP000054248">
    <property type="component" value="Unassembled WGS sequence"/>
</dbReference>
<dbReference type="InterPro" id="IPR050592">
    <property type="entry name" value="GDSL_lipolytic_enzyme"/>
</dbReference>
<dbReference type="Gene3D" id="3.40.50.1110">
    <property type="entry name" value="SGNH hydrolase"/>
    <property type="match status" value="2"/>
</dbReference>
<evidence type="ECO:0000256" key="2">
    <source>
        <dbReference type="SAM" id="SignalP"/>
    </source>
</evidence>
<dbReference type="InterPro" id="IPR001087">
    <property type="entry name" value="GDSL"/>
</dbReference>
<evidence type="ECO:0000256" key="1">
    <source>
        <dbReference type="ARBA" id="ARBA00022729"/>
    </source>
</evidence>
<dbReference type="Pfam" id="PF00657">
    <property type="entry name" value="Lipase_GDSL"/>
    <property type="match status" value="1"/>
</dbReference>
<feature type="signal peptide" evidence="2">
    <location>
        <begin position="1"/>
        <end position="21"/>
    </location>
</feature>
<dbReference type="CDD" id="cd01846">
    <property type="entry name" value="fatty_acyltransferase_like"/>
    <property type="match status" value="1"/>
</dbReference>
<dbReference type="GO" id="GO:0016788">
    <property type="term" value="F:hydrolase activity, acting on ester bonds"/>
    <property type="evidence" value="ECO:0007669"/>
    <property type="project" value="InterPro"/>
</dbReference>
<evidence type="ECO:0000313" key="3">
    <source>
        <dbReference type="EMBL" id="KIO25855.1"/>
    </source>
</evidence>
<reference evidence="3 4" key="1">
    <citation type="submission" date="2014-04" db="EMBL/GenBank/DDBJ databases">
        <authorList>
            <consortium name="DOE Joint Genome Institute"/>
            <person name="Kuo A."/>
            <person name="Girlanda M."/>
            <person name="Perotto S."/>
            <person name="Kohler A."/>
            <person name="Nagy L.G."/>
            <person name="Floudas D."/>
            <person name="Copeland A."/>
            <person name="Barry K.W."/>
            <person name="Cichocki N."/>
            <person name="Veneault-Fourrey C."/>
            <person name="LaButti K."/>
            <person name="Lindquist E.A."/>
            <person name="Lipzen A."/>
            <person name="Lundell T."/>
            <person name="Morin E."/>
            <person name="Murat C."/>
            <person name="Sun H."/>
            <person name="Tunlid A."/>
            <person name="Henrissat B."/>
            <person name="Grigoriev I.V."/>
            <person name="Hibbett D.S."/>
            <person name="Martin F."/>
            <person name="Nordberg H.P."/>
            <person name="Cantor M.N."/>
            <person name="Hua S.X."/>
        </authorList>
    </citation>
    <scope>NUCLEOTIDE SEQUENCE [LARGE SCALE GENOMIC DNA]</scope>
    <source>
        <strain evidence="3 4">MUT 4182</strain>
    </source>
</reference>
<dbReference type="HOGENOM" id="CLU_015101_3_1_1"/>
<dbReference type="PANTHER" id="PTHR45642">
    <property type="entry name" value="GDSL ESTERASE/LIPASE EXL3"/>
    <property type="match status" value="1"/>
</dbReference>
<dbReference type="PANTHER" id="PTHR45642:SF139">
    <property type="entry name" value="SGNH HYDROLASE-TYPE ESTERASE DOMAIN-CONTAINING PROTEIN"/>
    <property type="match status" value="1"/>
</dbReference>
<proteinExistence type="predicted"/>
<dbReference type="EMBL" id="KN823034">
    <property type="protein sequence ID" value="KIO25855.1"/>
    <property type="molecule type" value="Genomic_DNA"/>
</dbReference>
<dbReference type="STRING" id="1051891.A0A0C3Q818"/>
<accession>A0A0C3Q818</accession>
<dbReference type="InterPro" id="IPR036514">
    <property type="entry name" value="SGNH_hydro_sf"/>
</dbReference>